<dbReference type="InterPro" id="IPR052155">
    <property type="entry name" value="Biofilm_reg_signaling"/>
</dbReference>
<dbReference type="PROSITE" id="PS50113">
    <property type="entry name" value="PAC"/>
    <property type="match status" value="2"/>
</dbReference>
<dbReference type="InterPro" id="IPR001610">
    <property type="entry name" value="PAC"/>
</dbReference>
<feature type="domain" description="PAC" evidence="2">
    <location>
        <begin position="339"/>
        <end position="391"/>
    </location>
</feature>
<evidence type="ECO:0000259" key="2">
    <source>
        <dbReference type="PROSITE" id="PS50113"/>
    </source>
</evidence>
<dbReference type="InterPro" id="IPR000014">
    <property type="entry name" value="PAS"/>
</dbReference>
<feature type="domain" description="PAS" evidence="1">
    <location>
        <begin position="266"/>
        <end position="336"/>
    </location>
</feature>
<name>A0ABW3LDH4_9BACL</name>
<sequence>MSKTRVLPFNIALMEAIKDMVFMVNVTDRSALKYEFFNRAVFERTHLAQQDIGKTFQETHAPAAAGILNGHYEKVLETEGEIIFEDTYVSPAGEHYYSETTLTPLFDETGMCSHVIGVVKDTTGERLAKMASEEAWERLKESRSRYRSLYENNADAIFSLDLKGRILAGNSTVEQLTSYPMNDLIGTDFSKYIPQKDCELLSMYIQLALSGTSNDFRTIFIGNSRQSIGILVHFAPIEVKNEIVGVYATLKDMRELDKVSSQYLESENRFRIIAENAHDVIVLMDHEGETIYVSPSSKRVYGLEPEEYLERPPFYNVYPEDIPQVRKAFSLAIQEAQTYILEARLQHKTRGWIWTEVQGIPIFDEQHQFVHMLTITQDITLHKERETQLQYDAYHDSLTGLPNRRFLKESILEKINHSSNKEDILTVFLLDIDHFKAINDQLGHDVGDAVIEEFGKRLLQSTGDGDVAARLGGDEFILLLPGIKTADQAEKMAQKIQVTMAQSWENQDVSLKVSASMGIALTPLAGADVSTILKNADIAMYESKEAGRGTYRIRML</sequence>
<dbReference type="PANTHER" id="PTHR44757:SF2">
    <property type="entry name" value="BIOFILM ARCHITECTURE MAINTENANCE PROTEIN MBAA"/>
    <property type="match status" value="1"/>
</dbReference>
<dbReference type="Pfam" id="PF00989">
    <property type="entry name" value="PAS"/>
    <property type="match status" value="1"/>
</dbReference>
<dbReference type="InterPro" id="IPR000700">
    <property type="entry name" value="PAS-assoc_C"/>
</dbReference>
<reference evidence="5" key="1">
    <citation type="journal article" date="2019" name="Int. J. Syst. Evol. Microbiol.">
        <title>The Global Catalogue of Microorganisms (GCM) 10K type strain sequencing project: providing services to taxonomists for standard genome sequencing and annotation.</title>
        <authorList>
            <consortium name="The Broad Institute Genomics Platform"/>
            <consortium name="The Broad Institute Genome Sequencing Center for Infectious Disease"/>
            <person name="Wu L."/>
            <person name="Ma J."/>
        </authorList>
    </citation>
    <scope>NUCLEOTIDE SEQUENCE [LARGE SCALE GENOMIC DNA]</scope>
    <source>
        <strain evidence="5">CCUG 56756</strain>
    </source>
</reference>
<dbReference type="Gene3D" id="3.30.450.20">
    <property type="entry name" value="PAS domain"/>
    <property type="match status" value="3"/>
</dbReference>
<dbReference type="Proteomes" id="UP001597109">
    <property type="component" value="Unassembled WGS sequence"/>
</dbReference>
<dbReference type="InterPro" id="IPR000160">
    <property type="entry name" value="GGDEF_dom"/>
</dbReference>
<dbReference type="InterPro" id="IPR013656">
    <property type="entry name" value="PAS_4"/>
</dbReference>
<evidence type="ECO:0000259" key="1">
    <source>
        <dbReference type="PROSITE" id="PS50112"/>
    </source>
</evidence>
<dbReference type="InterPro" id="IPR013655">
    <property type="entry name" value="PAS_fold_3"/>
</dbReference>
<comment type="caution">
    <text evidence="4">The sequence shown here is derived from an EMBL/GenBank/DDBJ whole genome shotgun (WGS) entry which is preliminary data.</text>
</comment>
<keyword evidence="4" id="KW-0548">Nucleotidyltransferase</keyword>
<protein>
    <submittedName>
        <fullName evidence="4">Diguanylate cyclase domain-containing protein</fullName>
        <ecNumber evidence="4">2.7.7.65</ecNumber>
    </submittedName>
</protein>
<dbReference type="NCBIfam" id="TIGR00254">
    <property type="entry name" value="GGDEF"/>
    <property type="match status" value="1"/>
</dbReference>
<evidence type="ECO:0000259" key="3">
    <source>
        <dbReference type="PROSITE" id="PS50887"/>
    </source>
</evidence>
<gene>
    <name evidence="4" type="ORF">ACFQ1X_08440</name>
</gene>
<dbReference type="PROSITE" id="PS50112">
    <property type="entry name" value="PAS"/>
    <property type="match status" value="2"/>
</dbReference>
<dbReference type="PANTHER" id="PTHR44757">
    <property type="entry name" value="DIGUANYLATE CYCLASE DGCP"/>
    <property type="match status" value="1"/>
</dbReference>
<proteinExistence type="predicted"/>
<keyword evidence="4" id="KW-0808">Transferase</keyword>
<dbReference type="Pfam" id="PF08448">
    <property type="entry name" value="PAS_4"/>
    <property type="match status" value="1"/>
</dbReference>
<keyword evidence="5" id="KW-1185">Reference proteome</keyword>
<dbReference type="EC" id="2.7.7.65" evidence="4"/>
<dbReference type="InterPro" id="IPR029787">
    <property type="entry name" value="Nucleotide_cyclase"/>
</dbReference>
<dbReference type="InterPro" id="IPR013767">
    <property type="entry name" value="PAS_fold"/>
</dbReference>
<dbReference type="RefSeq" id="WP_144841441.1">
    <property type="nucleotide sequence ID" value="NZ_JBHTKI010000010.1"/>
</dbReference>
<dbReference type="InterPro" id="IPR035965">
    <property type="entry name" value="PAS-like_dom_sf"/>
</dbReference>
<organism evidence="4 5">
    <name type="scientific">Metaplanococcus flavidus</name>
    <dbReference type="NCBI Taxonomy" id="569883"/>
    <lineage>
        <taxon>Bacteria</taxon>
        <taxon>Bacillati</taxon>
        <taxon>Bacillota</taxon>
        <taxon>Bacilli</taxon>
        <taxon>Bacillales</taxon>
        <taxon>Caryophanaceae</taxon>
        <taxon>Metaplanococcus</taxon>
    </lineage>
</organism>
<dbReference type="SUPFAM" id="SSF55785">
    <property type="entry name" value="PYP-like sensor domain (PAS domain)"/>
    <property type="match status" value="3"/>
</dbReference>
<dbReference type="SMART" id="SM00267">
    <property type="entry name" value="GGDEF"/>
    <property type="match status" value="1"/>
</dbReference>
<evidence type="ECO:0000313" key="5">
    <source>
        <dbReference type="Proteomes" id="UP001597109"/>
    </source>
</evidence>
<dbReference type="PROSITE" id="PS50887">
    <property type="entry name" value="GGDEF"/>
    <property type="match status" value="1"/>
</dbReference>
<dbReference type="CDD" id="cd01949">
    <property type="entry name" value="GGDEF"/>
    <property type="match status" value="1"/>
</dbReference>
<dbReference type="InterPro" id="IPR043128">
    <property type="entry name" value="Rev_trsase/Diguanyl_cyclase"/>
</dbReference>
<dbReference type="SMART" id="SM00086">
    <property type="entry name" value="PAC"/>
    <property type="match status" value="3"/>
</dbReference>
<feature type="domain" description="PAC" evidence="2">
    <location>
        <begin position="82"/>
        <end position="134"/>
    </location>
</feature>
<dbReference type="EMBL" id="JBHTKI010000010">
    <property type="protein sequence ID" value="MFD1031456.1"/>
    <property type="molecule type" value="Genomic_DNA"/>
</dbReference>
<dbReference type="Gene3D" id="3.30.70.270">
    <property type="match status" value="1"/>
</dbReference>
<dbReference type="SMART" id="SM00091">
    <property type="entry name" value="PAS"/>
    <property type="match status" value="3"/>
</dbReference>
<dbReference type="Pfam" id="PF00990">
    <property type="entry name" value="GGDEF"/>
    <property type="match status" value="1"/>
</dbReference>
<evidence type="ECO:0000313" key="4">
    <source>
        <dbReference type="EMBL" id="MFD1031456.1"/>
    </source>
</evidence>
<dbReference type="GO" id="GO:0052621">
    <property type="term" value="F:diguanylate cyclase activity"/>
    <property type="evidence" value="ECO:0007669"/>
    <property type="project" value="UniProtKB-EC"/>
</dbReference>
<dbReference type="NCBIfam" id="TIGR00229">
    <property type="entry name" value="sensory_box"/>
    <property type="match status" value="2"/>
</dbReference>
<dbReference type="SUPFAM" id="SSF55073">
    <property type="entry name" value="Nucleotide cyclase"/>
    <property type="match status" value="1"/>
</dbReference>
<dbReference type="Pfam" id="PF08447">
    <property type="entry name" value="PAS_3"/>
    <property type="match status" value="1"/>
</dbReference>
<feature type="domain" description="GGDEF" evidence="3">
    <location>
        <begin position="423"/>
        <end position="556"/>
    </location>
</feature>
<dbReference type="CDD" id="cd00130">
    <property type="entry name" value="PAS"/>
    <property type="match status" value="2"/>
</dbReference>
<feature type="domain" description="PAS" evidence="1">
    <location>
        <begin position="142"/>
        <end position="212"/>
    </location>
</feature>
<accession>A0ABW3LDH4</accession>